<dbReference type="EMBL" id="PNIM01000008">
    <property type="protein sequence ID" value="PMB75671.1"/>
    <property type="molecule type" value="Genomic_DNA"/>
</dbReference>
<evidence type="ECO:0000259" key="6">
    <source>
        <dbReference type="PROSITE" id="PS50850"/>
    </source>
</evidence>
<evidence type="ECO:0000313" key="7">
    <source>
        <dbReference type="EMBL" id="HEW64029.1"/>
    </source>
</evidence>
<accession>A0A2J6N2U8</accession>
<dbReference type="PROSITE" id="PS00216">
    <property type="entry name" value="SUGAR_TRANSPORT_1"/>
    <property type="match status" value="1"/>
</dbReference>
<feature type="transmembrane region" description="Helical" evidence="5">
    <location>
        <begin position="332"/>
        <end position="350"/>
    </location>
</feature>
<dbReference type="Gene3D" id="1.20.1250.20">
    <property type="entry name" value="MFS general substrate transporter like domains"/>
    <property type="match status" value="1"/>
</dbReference>
<feature type="transmembrane region" description="Helical" evidence="5">
    <location>
        <begin position="154"/>
        <end position="178"/>
    </location>
</feature>
<gene>
    <name evidence="8" type="ORF">C0188_02100</name>
    <name evidence="7" type="ORF">ENO39_03120</name>
</gene>
<dbReference type="AlphaFoldDB" id="A0A2J6N2U8"/>
<dbReference type="PROSITE" id="PS50850">
    <property type="entry name" value="MFS"/>
    <property type="match status" value="1"/>
</dbReference>
<name>A0A2J6N2U8_9CREN</name>
<feature type="domain" description="Major facilitator superfamily (MFS) profile" evidence="6">
    <location>
        <begin position="26"/>
        <end position="453"/>
    </location>
</feature>
<keyword evidence="4 5" id="KW-0472">Membrane</keyword>
<feature type="transmembrane region" description="Helical" evidence="5">
    <location>
        <begin position="121"/>
        <end position="142"/>
    </location>
</feature>
<dbReference type="InterPro" id="IPR005829">
    <property type="entry name" value="Sugar_transporter_CS"/>
</dbReference>
<dbReference type="Proteomes" id="UP000886076">
    <property type="component" value="Unassembled WGS sequence"/>
</dbReference>
<dbReference type="GO" id="GO:0046943">
    <property type="term" value="F:carboxylic acid transmembrane transporter activity"/>
    <property type="evidence" value="ECO:0007669"/>
    <property type="project" value="TreeGrafter"/>
</dbReference>
<evidence type="ECO:0000256" key="5">
    <source>
        <dbReference type="SAM" id="Phobius"/>
    </source>
</evidence>
<proteinExistence type="predicted"/>
<feature type="transmembrane region" description="Helical" evidence="5">
    <location>
        <begin position="26"/>
        <end position="51"/>
    </location>
</feature>
<dbReference type="EMBL" id="DSFH01000046">
    <property type="protein sequence ID" value="HEW64029.1"/>
    <property type="molecule type" value="Genomic_DNA"/>
</dbReference>
<dbReference type="Proteomes" id="UP000237153">
    <property type="component" value="Unassembled WGS sequence"/>
</dbReference>
<dbReference type="PANTHER" id="PTHR23508:SF10">
    <property type="entry name" value="CARBOXYLIC ACID TRANSPORTER PROTEIN HOMOLOG"/>
    <property type="match status" value="1"/>
</dbReference>
<feature type="transmembrane region" description="Helical" evidence="5">
    <location>
        <begin position="184"/>
        <end position="203"/>
    </location>
</feature>
<dbReference type="GO" id="GO:0005886">
    <property type="term" value="C:plasma membrane"/>
    <property type="evidence" value="ECO:0007669"/>
    <property type="project" value="TreeGrafter"/>
</dbReference>
<feature type="transmembrane region" description="Helical" evidence="5">
    <location>
        <begin position="261"/>
        <end position="279"/>
    </location>
</feature>
<dbReference type="PROSITE" id="PS00217">
    <property type="entry name" value="SUGAR_TRANSPORT_2"/>
    <property type="match status" value="1"/>
</dbReference>
<feature type="transmembrane region" description="Helical" evidence="5">
    <location>
        <begin position="299"/>
        <end position="320"/>
    </location>
</feature>
<reference evidence="7" key="2">
    <citation type="journal article" date="2020" name="mSystems">
        <title>Genome- and Community-Level Interaction Insights into Carbon Utilization and Element Cycling Functions of Hydrothermarchaeota in Hydrothermal Sediment.</title>
        <authorList>
            <person name="Zhou Z."/>
            <person name="Liu Y."/>
            <person name="Xu W."/>
            <person name="Pan J."/>
            <person name="Luo Z.H."/>
            <person name="Li M."/>
        </authorList>
    </citation>
    <scope>NUCLEOTIDE SEQUENCE [LARGE SCALE GENOMIC DNA]</scope>
    <source>
        <strain evidence="7">SpSt-1261</strain>
    </source>
</reference>
<feature type="transmembrane region" description="Helical" evidence="5">
    <location>
        <begin position="400"/>
        <end position="419"/>
    </location>
</feature>
<dbReference type="InterPro" id="IPR005828">
    <property type="entry name" value="MFS_sugar_transport-like"/>
</dbReference>
<organism evidence="8 9">
    <name type="scientific">Fervidicoccus fontis</name>
    <dbReference type="NCBI Taxonomy" id="683846"/>
    <lineage>
        <taxon>Archaea</taxon>
        <taxon>Thermoproteota</taxon>
        <taxon>Thermoprotei</taxon>
        <taxon>Fervidicoccales</taxon>
        <taxon>Fervidicoccaceae</taxon>
        <taxon>Fervidicoccus</taxon>
    </lineage>
</organism>
<evidence type="ECO:0000256" key="3">
    <source>
        <dbReference type="ARBA" id="ARBA00022989"/>
    </source>
</evidence>
<feature type="transmembrane region" description="Helical" evidence="5">
    <location>
        <begin position="96"/>
        <end position="115"/>
    </location>
</feature>
<evidence type="ECO:0000256" key="4">
    <source>
        <dbReference type="ARBA" id="ARBA00023136"/>
    </source>
</evidence>
<dbReference type="InterPro" id="IPR020846">
    <property type="entry name" value="MFS_dom"/>
</dbReference>
<feature type="transmembrane region" description="Helical" evidence="5">
    <location>
        <begin position="425"/>
        <end position="448"/>
    </location>
</feature>
<feature type="transmembrane region" description="Helical" evidence="5">
    <location>
        <begin position="66"/>
        <end position="84"/>
    </location>
</feature>
<comment type="caution">
    <text evidence="8">The sequence shown here is derived from an EMBL/GenBank/DDBJ whole genome shotgun (WGS) entry which is preliminary data.</text>
</comment>
<dbReference type="InterPro" id="IPR036259">
    <property type="entry name" value="MFS_trans_sf"/>
</dbReference>
<evidence type="ECO:0000256" key="2">
    <source>
        <dbReference type="ARBA" id="ARBA00022692"/>
    </source>
</evidence>
<sequence>MGEVYKLSNAFSELDRAKLSWGHIKVMIVSGLGFFTDAYDLFVIGIVLMLLSGPYQTSFHLSGHEIGAVGASSLAFAMIGQLLFGKIADKYGRKKIYGIELSILIIGALLSAISWNFESLLISRIFLGIGIGGDYPVSATIMSEYANAKDRGKLVGLVFAMQGFGAITAVVASVILVSYLPAEITWRALLVIGAIPPLSVVYLRRKVPETPRYALLVSNNQEEAKKASKIIIGKEIRFNVGNNGINHLTFREFLEKYWKSLFIASFAWFLMDIAFYGTGIYSSFIVPQMISVDSIHMKILISGIPYFVGAFGYFFAAFLMDSLGRKRIQIQGFIAMAAIYLIVALSLVSNGKDVLGFYVPKYLAFLIYSLSFFFINFGPNETTFVFPTELFPTKYRSTSHGIAAATGKAGAALSTYLFPLALESIGIRGVLFILSGVSMLGAIISIWLKEPAGKSLEEITEEKVAIEVPISVPHPYSN</sequence>
<feature type="transmembrane region" description="Helical" evidence="5">
    <location>
        <begin position="362"/>
        <end position="379"/>
    </location>
</feature>
<dbReference type="PANTHER" id="PTHR23508">
    <property type="entry name" value="CARBOXYLIC ACID TRANSPORTER PROTEIN HOMOLOG"/>
    <property type="match status" value="1"/>
</dbReference>
<keyword evidence="3 5" id="KW-1133">Transmembrane helix</keyword>
<evidence type="ECO:0000313" key="8">
    <source>
        <dbReference type="EMBL" id="PMB75671.1"/>
    </source>
</evidence>
<dbReference type="RefSeq" id="WP_349768770.1">
    <property type="nucleotide sequence ID" value="NZ_DSFH01000046.1"/>
</dbReference>
<evidence type="ECO:0000256" key="1">
    <source>
        <dbReference type="ARBA" id="ARBA00004141"/>
    </source>
</evidence>
<reference evidence="8 9" key="1">
    <citation type="submission" date="2018-01" db="EMBL/GenBank/DDBJ databases">
        <title>Metagenomic assembled genomes from two thermal pools in the Uzon Caldera, Kamchatka, Russia.</title>
        <authorList>
            <person name="Wilkins L."/>
            <person name="Ettinger C."/>
        </authorList>
    </citation>
    <scope>NUCLEOTIDE SEQUENCE [LARGE SCALE GENOMIC DNA]</scope>
    <source>
        <strain evidence="8">ZAV-06</strain>
    </source>
</reference>
<dbReference type="SUPFAM" id="SSF103473">
    <property type="entry name" value="MFS general substrate transporter"/>
    <property type="match status" value="1"/>
</dbReference>
<evidence type="ECO:0000313" key="9">
    <source>
        <dbReference type="Proteomes" id="UP000237153"/>
    </source>
</evidence>
<comment type="subcellular location">
    <subcellularLocation>
        <location evidence="1">Membrane</location>
        <topology evidence="1">Multi-pass membrane protein</topology>
    </subcellularLocation>
</comment>
<protein>
    <submittedName>
        <fullName evidence="8">MFS transporter</fullName>
    </submittedName>
</protein>
<dbReference type="Pfam" id="PF00083">
    <property type="entry name" value="Sugar_tr"/>
    <property type="match status" value="1"/>
</dbReference>
<keyword evidence="2 5" id="KW-0812">Transmembrane</keyword>